<dbReference type="PANTHER" id="PTHR34216:SF3">
    <property type="entry name" value="POLY-BETA-1,6-N-ACETYL-D-GLUCOSAMINE N-DEACETYLASE"/>
    <property type="match status" value="1"/>
</dbReference>
<evidence type="ECO:0000256" key="2">
    <source>
        <dbReference type="ARBA" id="ARBA00022729"/>
    </source>
</evidence>
<dbReference type="Gene3D" id="3.20.20.370">
    <property type="entry name" value="Glycoside hydrolase/deacetylase"/>
    <property type="match status" value="1"/>
</dbReference>
<dbReference type="PROSITE" id="PS51318">
    <property type="entry name" value="TAT"/>
    <property type="match status" value="1"/>
</dbReference>
<accession>A0ABQ6IVC0</accession>
<name>A0ABQ6IVC0_9MICO</name>
<evidence type="ECO:0000256" key="1">
    <source>
        <dbReference type="ARBA" id="ARBA00004613"/>
    </source>
</evidence>
<keyword evidence="2" id="KW-0732">Signal</keyword>
<organism evidence="5 6">
    <name type="scientific">Mobilicoccus caccae</name>
    <dbReference type="NCBI Taxonomy" id="1859295"/>
    <lineage>
        <taxon>Bacteria</taxon>
        <taxon>Bacillati</taxon>
        <taxon>Actinomycetota</taxon>
        <taxon>Actinomycetes</taxon>
        <taxon>Micrococcales</taxon>
        <taxon>Dermatophilaceae</taxon>
        <taxon>Mobilicoccus</taxon>
    </lineage>
</organism>
<evidence type="ECO:0000256" key="3">
    <source>
        <dbReference type="SAM" id="MobiDB-lite"/>
    </source>
</evidence>
<gene>
    <name evidence="5" type="ORF">GCM10025883_32780</name>
</gene>
<dbReference type="PROSITE" id="PS51677">
    <property type="entry name" value="NODB"/>
    <property type="match status" value="1"/>
</dbReference>
<dbReference type="InterPro" id="IPR051398">
    <property type="entry name" value="Polysacch_Deacetylase"/>
</dbReference>
<dbReference type="InterPro" id="IPR011330">
    <property type="entry name" value="Glyco_hydro/deAcase_b/a-brl"/>
</dbReference>
<feature type="region of interest" description="Disordered" evidence="3">
    <location>
        <begin position="32"/>
        <end position="70"/>
    </location>
</feature>
<dbReference type="RefSeq" id="WP_284304801.1">
    <property type="nucleotide sequence ID" value="NZ_BSUO01000001.1"/>
</dbReference>
<evidence type="ECO:0000259" key="4">
    <source>
        <dbReference type="PROSITE" id="PS51677"/>
    </source>
</evidence>
<dbReference type="SUPFAM" id="SSF88713">
    <property type="entry name" value="Glycoside hydrolase/deacetylase"/>
    <property type="match status" value="1"/>
</dbReference>
<evidence type="ECO:0000313" key="5">
    <source>
        <dbReference type="EMBL" id="GMA41233.1"/>
    </source>
</evidence>
<sequence length="306" mass="32450">MGMSELPISRRGILGAAMVGAVGLVAGCGQENGGQAAPDGSQAPSAAPPGSATSPATSPTSTTTPAAPASPADIAARAVVPVLCYHQVRPYEGGDTSYTKQLLVVEPAAFGRQLDAIKGAGYTTISPDQYQAHLTTGAALPERPVILSFDDGKDNQVSRALPALVERGMTGTWFIMSVVIGNSGWTTKAQIKEMADAGITIGCHTYDHHDVRKYTAKDFRTQFVDARKTLQDHSGQPVETFAFPYGAWNPAALPHLEKAGFTTAFQLEEKPLDRERPLMTLRRSLAVSDWSGDQVVEKLGTLSKRA</sequence>
<proteinExistence type="predicted"/>
<comment type="subcellular location">
    <subcellularLocation>
        <location evidence="1">Secreted</location>
    </subcellularLocation>
</comment>
<dbReference type="PANTHER" id="PTHR34216">
    <property type="match status" value="1"/>
</dbReference>
<evidence type="ECO:0000313" key="6">
    <source>
        <dbReference type="Proteomes" id="UP001157126"/>
    </source>
</evidence>
<dbReference type="EMBL" id="BSUO01000001">
    <property type="protein sequence ID" value="GMA41233.1"/>
    <property type="molecule type" value="Genomic_DNA"/>
</dbReference>
<dbReference type="Proteomes" id="UP001157126">
    <property type="component" value="Unassembled WGS sequence"/>
</dbReference>
<keyword evidence="6" id="KW-1185">Reference proteome</keyword>
<feature type="compositionally biased region" description="Low complexity" evidence="3">
    <location>
        <begin position="35"/>
        <end position="70"/>
    </location>
</feature>
<dbReference type="CDD" id="cd10918">
    <property type="entry name" value="CE4_NodB_like_5s_6s"/>
    <property type="match status" value="1"/>
</dbReference>
<dbReference type="InterPro" id="IPR002509">
    <property type="entry name" value="NODB_dom"/>
</dbReference>
<dbReference type="InterPro" id="IPR006311">
    <property type="entry name" value="TAT_signal"/>
</dbReference>
<protein>
    <recommendedName>
        <fullName evidence="4">NodB homology domain-containing protein</fullName>
    </recommendedName>
</protein>
<comment type="caution">
    <text evidence="5">The sequence shown here is derived from an EMBL/GenBank/DDBJ whole genome shotgun (WGS) entry which is preliminary data.</text>
</comment>
<reference evidence="6" key="1">
    <citation type="journal article" date="2019" name="Int. J. Syst. Evol. Microbiol.">
        <title>The Global Catalogue of Microorganisms (GCM) 10K type strain sequencing project: providing services to taxonomists for standard genome sequencing and annotation.</title>
        <authorList>
            <consortium name="The Broad Institute Genomics Platform"/>
            <consortium name="The Broad Institute Genome Sequencing Center for Infectious Disease"/>
            <person name="Wu L."/>
            <person name="Ma J."/>
        </authorList>
    </citation>
    <scope>NUCLEOTIDE SEQUENCE [LARGE SCALE GENOMIC DNA]</scope>
    <source>
        <strain evidence="6">NBRC 113072</strain>
    </source>
</reference>
<feature type="domain" description="NodB homology" evidence="4">
    <location>
        <begin position="143"/>
        <end position="306"/>
    </location>
</feature>
<dbReference type="Pfam" id="PF01522">
    <property type="entry name" value="Polysacc_deac_1"/>
    <property type="match status" value="1"/>
</dbReference>